<keyword evidence="1" id="KW-0472">Membrane</keyword>
<feature type="transmembrane region" description="Helical" evidence="1">
    <location>
        <begin position="6"/>
        <end position="24"/>
    </location>
</feature>
<name>A0A5C4NQI3_9RHOB</name>
<proteinExistence type="predicted"/>
<feature type="transmembrane region" description="Helical" evidence="1">
    <location>
        <begin position="53"/>
        <end position="76"/>
    </location>
</feature>
<dbReference type="RefSeq" id="WP_139079643.1">
    <property type="nucleotide sequence ID" value="NZ_VDFV01000001.1"/>
</dbReference>
<evidence type="ECO:0000313" key="2">
    <source>
        <dbReference type="EMBL" id="TNC74649.1"/>
    </source>
</evidence>
<organism evidence="2 3">
    <name type="scientific">Rubellimicrobium roseum</name>
    <dbReference type="NCBI Taxonomy" id="687525"/>
    <lineage>
        <taxon>Bacteria</taxon>
        <taxon>Pseudomonadati</taxon>
        <taxon>Pseudomonadota</taxon>
        <taxon>Alphaproteobacteria</taxon>
        <taxon>Rhodobacterales</taxon>
        <taxon>Roseobacteraceae</taxon>
        <taxon>Rubellimicrobium</taxon>
    </lineage>
</organism>
<reference evidence="2 3" key="1">
    <citation type="submission" date="2019-06" db="EMBL/GenBank/DDBJ databases">
        <authorList>
            <person name="Jiang L."/>
        </authorList>
    </citation>
    <scope>NUCLEOTIDE SEQUENCE [LARGE SCALE GENOMIC DNA]</scope>
    <source>
        <strain evidence="2 3">YIM 48858</strain>
    </source>
</reference>
<keyword evidence="1" id="KW-0812">Transmembrane</keyword>
<accession>A0A5C4NQI3</accession>
<sequence length="93" mass="10240">MTVTAAIVLYSVTWFMVFFVVLPLRMVTQGEAGEVVPGTHASSPHDPQLKRKAVITTIWATALWAAMAAVIVWGPWGVRDLDWFGRMAPVQAD</sequence>
<evidence type="ECO:0000256" key="1">
    <source>
        <dbReference type="SAM" id="Phobius"/>
    </source>
</evidence>
<dbReference type="Proteomes" id="UP000305709">
    <property type="component" value="Unassembled WGS sequence"/>
</dbReference>
<comment type="caution">
    <text evidence="2">The sequence shown here is derived from an EMBL/GenBank/DDBJ whole genome shotgun (WGS) entry which is preliminary data.</text>
</comment>
<keyword evidence="3" id="KW-1185">Reference proteome</keyword>
<protein>
    <submittedName>
        <fullName evidence="2">DUF1467 family protein</fullName>
    </submittedName>
</protein>
<dbReference type="Pfam" id="PF07330">
    <property type="entry name" value="DUF1467"/>
    <property type="match status" value="1"/>
</dbReference>
<dbReference type="OrthoDB" id="9804637at2"/>
<dbReference type="EMBL" id="VDFV01000001">
    <property type="protein sequence ID" value="TNC74649.1"/>
    <property type="molecule type" value="Genomic_DNA"/>
</dbReference>
<gene>
    <name evidence="2" type="ORF">FHG71_00470</name>
</gene>
<evidence type="ECO:0000313" key="3">
    <source>
        <dbReference type="Proteomes" id="UP000305709"/>
    </source>
</evidence>
<keyword evidence="1" id="KW-1133">Transmembrane helix</keyword>
<dbReference type="AlphaFoldDB" id="A0A5C4NQI3"/>
<dbReference type="InterPro" id="IPR009935">
    <property type="entry name" value="DUF1467"/>
</dbReference>